<evidence type="ECO:0000313" key="1">
    <source>
        <dbReference type="EMBL" id="KAF9609244.1"/>
    </source>
</evidence>
<sequence>PRFQVEFIDDGQATGQYRAKYATIVGKVARAHYPPMYKDWAEVPDLTKDALWKNVLEEIDLPLIQKECTLRKLNIAWKQKKYELRHVYDKFPIDVEQKRNVPIKVKKKEWEAFVDMCSTEEDKTKKKNSLTGEVSRTEGYVAIHTGRDGSCINFETKQSLEEIDRLLSNEPDIVERDLDNDPVALEIAQREKRARENSKSGYEAIMERLEEVDKARKILEDGVADLKRQSSGIGNASQIDHHGDEYSHVDVCHPYTFKEVKVPSVPCKEIRVIDLEKHDVKVDSWKGMQSAGDHAAT</sequence>
<keyword evidence="2" id="KW-1185">Reference proteome</keyword>
<organism evidence="1 2">
    <name type="scientific">Coptis chinensis</name>
    <dbReference type="NCBI Taxonomy" id="261450"/>
    <lineage>
        <taxon>Eukaryota</taxon>
        <taxon>Viridiplantae</taxon>
        <taxon>Streptophyta</taxon>
        <taxon>Embryophyta</taxon>
        <taxon>Tracheophyta</taxon>
        <taxon>Spermatophyta</taxon>
        <taxon>Magnoliopsida</taxon>
        <taxon>Ranunculales</taxon>
        <taxon>Ranunculaceae</taxon>
        <taxon>Coptidoideae</taxon>
        <taxon>Coptis</taxon>
    </lineage>
</organism>
<name>A0A835I2B6_9MAGN</name>
<dbReference type="Proteomes" id="UP000631114">
    <property type="component" value="Unassembled WGS sequence"/>
</dbReference>
<reference evidence="1 2" key="1">
    <citation type="submission" date="2020-10" db="EMBL/GenBank/DDBJ databases">
        <title>The Coptis chinensis genome and diversification of protoberbering-type alkaloids.</title>
        <authorList>
            <person name="Wang B."/>
            <person name="Shu S."/>
            <person name="Song C."/>
            <person name="Liu Y."/>
        </authorList>
    </citation>
    <scope>NUCLEOTIDE SEQUENCE [LARGE SCALE GENOMIC DNA]</scope>
    <source>
        <strain evidence="1">HL-2020</strain>
        <tissue evidence="1">Leaf</tissue>
    </source>
</reference>
<dbReference type="AlphaFoldDB" id="A0A835I2B6"/>
<dbReference type="PANTHER" id="PTHR33018">
    <property type="entry name" value="OS10G0338966 PROTEIN-RELATED"/>
    <property type="match status" value="1"/>
</dbReference>
<dbReference type="EMBL" id="JADFTS010000004">
    <property type="protein sequence ID" value="KAF9609244.1"/>
    <property type="molecule type" value="Genomic_DNA"/>
</dbReference>
<dbReference type="PANTHER" id="PTHR33018:SF37">
    <property type="entry name" value="TRANSPOSASE TNP1_EN_SPM-LIKE DOMAIN-CONTAINING PROTEIN"/>
    <property type="match status" value="1"/>
</dbReference>
<proteinExistence type="predicted"/>
<evidence type="ECO:0000313" key="2">
    <source>
        <dbReference type="Proteomes" id="UP000631114"/>
    </source>
</evidence>
<comment type="caution">
    <text evidence="1">The sequence shown here is derived from an EMBL/GenBank/DDBJ whole genome shotgun (WGS) entry which is preliminary data.</text>
</comment>
<accession>A0A835I2B6</accession>
<feature type="non-terminal residue" evidence="1">
    <location>
        <position position="1"/>
    </location>
</feature>
<dbReference type="OrthoDB" id="1430750at2759"/>
<protein>
    <submittedName>
        <fullName evidence="1">Uncharacterized protein</fullName>
    </submittedName>
</protein>
<gene>
    <name evidence="1" type="ORF">IFM89_014438</name>
</gene>